<dbReference type="AlphaFoldDB" id="A0A438I8C1"/>
<evidence type="ECO:0000313" key="1">
    <source>
        <dbReference type="EMBL" id="RVW92965.1"/>
    </source>
</evidence>
<reference evidence="1 2" key="1">
    <citation type="journal article" date="2018" name="PLoS Genet.">
        <title>Population sequencing reveals clonal diversity and ancestral inbreeding in the grapevine cultivar Chardonnay.</title>
        <authorList>
            <person name="Roach M.J."/>
            <person name="Johnson D.L."/>
            <person name="Bohlmann J."/>
            <person name="van Vuuren H.J."/>
            <person name="Jones S.J."/>
            <person name="Pretorius I.S."/>
            <person name="Schmidt S.A."/>
            <person name="Borneman A.R."/>
        </authorList>
    </citation>
    <scope>NUCLEOTIDE SEQUENCE [LARGE SCALE GENOMIC DNA]</scope>
    <source>
        <strain evidence="2">cv. Chardonnay</strain>
        <tissue evidence="1">Leaf</tissue>
    </source>
</reference>
<accession>A0A438I8C1</accession>
<sequence>MSQDLQWIKENQRWLLLWKITGEENTKRQSSNSFKFSGIPATPSEQHAVVQSTVAKAPAPTPTILLSSHNSGILPHHDQRGVYPPSVIYFEIDGRQGMLNSEMVARALDIPFTPPNPAEFQPITRIEAAEMVRIVSQNQSINTHAVLRREIDSNFGSWIMSYAPMSILANMQCKGENKS</sequence>
<evidence type="ECO:0000313" key="2">
    <source>
        <dbReference type="Proteomes" id="UP000288805"/>
    </source>
</evidence>
<protein>
    <submittedName>
        <fullName evidence="1">Uncharacterized protein</fullName>
    </submittedName>
</protein>
<dbReference type="Proteomes" id="UP000288805">
    <property type="component" value="Unassembled WGS sequence"/>
</dbReference>
<dbReference type="EMBL" id="QGNW01000132">
    <property type="protein sequence ID" value="RVW92965.1"/>
    <property type="molecule type" value="Genomic_DNA"/>
</dbReference>
<name>A0A438I8C1_VITVI</name>
<gene>
    <name evidence="1" type="ORF">CK203_032827</name>
</gene>
<organism evidence="1 2">
    <name type="scientific">Vitis vinifera</name>
    <name type="common">Grape</name>
    <dbReference type="NCBI Taxonomy" id="29760"/>
    <lineage>
        <taxon>Eukaryota</taxon>
        <taxon>Viridiplantae</taxon>
        <taxon>Streptophyta</taxon>
        <taxon>Embryophyta</taxon>
        <taxon>Tracheophyta</taxon>
        <taxon>Spermatophyta</taxon>
        <taxon>Magnoliopsida</taxon>
        <taxon>eudicotyledons</taxon>
        <taxon>Gunneridae</taxon>
        <taxon>Pentapetalae</taxon>
        <taxon>rosids</taxon>
        <taxon>Vitales</taxon>
        <taxon>Vitaceae</taxon>
        <taxon>Viteae</taxon>
        <taxon>Vitis</taxon>
    </lineage>
</organism>
<proteinExistence type="predicted"/>
<comment type="caution">
    <text evidence="1">The sequence shown here is derived from an EMBL/GenBank/DDBJ whole genome shotgun (WGS) entry which is preliminary data.</text>
</comment>